<sequence length="217" mass="24148">MAPSEQFWQLLLGEELTSGFSTRGSAQGCRKDGVMQLREFGQTDGKLELQGTAAHLTAPSEQVYTKQKTQLDIAKSLGVDELLQMTSDDLCRQPISSLSATLAEMEHCIQPLHSCLKLLDLPSLVLKCSNGGLYDEAVDVMMLADEMKEARSSCVKTMLRQLGQHAQLSPSMKLIGPLRRLSCSEEQLRMQYLRRREGEISRQRRNAEGSCETDPAQ</sequence>
<organism evidence="1 2">
    <name type="scientific">Eimeria mitis</name>
    <dbReference type="NCBI Taxonomy" id="44415"/>
    <lineage>
        <taxon>Eukaryota</taxon>
        <taxon>Sar</taxon>
        <taxon>Alveolata</taxon>
        <taxon>Apicomplexa</taxon>
        <taxon>Conoidasida</taxon>
        <taxon>Coccidia</taxon>
        <taxon>Eucoccidiorida</taxon>
        <taxon>Eimeriorina</taxon>
        <taxon>Eimeriidae</taxon>
        <taxon>Eimeria</taxon>
    </lineage>
</organism>
<dbReference type="VEuPathDB" id="ToxoDB:EMH_0091630"/>
<reference evidence="1" key="1">
    <citation type="submission" date="2013-10" db="EMBL/GenBank/DDBJ databases">
        <title>Genomic analysis of the causative agents of coccidiosis in chickens.</title>
        <authorList>
            <person name="Reid A.J."/>
            <person name="Blake D."/>
            <person name="Billington K."/>
            <person name="Browne H."/>
            <person name="Dunn M."/>
            <person name="Hung S."/>
            <person name="Kawahara F."/>
            <person name="Miranda-Saavedra D."/>
            <person name="Mourier T."/>
            <person name="Nagra H."/>
            <person name="Otto T.D."/>
            <person name="Rawlings N."/>
            <person name="Sanchez A."/>
            <person name="Sanders M."/>
            <person name="Subramaniam C."/>
            <person name="Tay Y."/>
            <person name="Dear P."/>
            <person name="Doerig C."/>
            <person name="Gruber A."/>
            <person name="Parkinson J."/>
            <person name="Shirley M."/>
            <person name="Wan K.L."/>
            <person name="Berriman M."/>
            <person name="Tomley F."/>
            <person name="Pain A."/>
        </authorList>
    </citation>
    <scope>NUCLEOTIDE SEQUENCE [LARGE SCALE GENOMIC DNA]</scope>
    <source>
        <strain evidence="1">Houghton</strain>
    </source>
</reference>
<evidence type="ECO:0000313" key="1">
    <source>
        <dbReference type="EMBL" id="CDJ34643.1"/>
    </source>
</evidence>
<name>U6KGQ5_9EIME</name>
<dbReference type="AlphaFoldDB" id="U6KGQ5"/>
<gene>
    <name evidence="1" type="ORF">EMH_0091630</name>
</gene>
<dbReference type="Proteomes" id="UP000030744">
    <property type="component" value="Unassembled WGS sequence"/>
</dbReference>
<dbReference type="EMBL" id="HG686911">
    <property type="protein sequence ID" value="CDJ34643.1"/>
    <property type="molecule type" value="Genomic_DNA"/>
</dbReference>
<accession>U6KGQ5</accession>
<dbReference type="GeneID" id="25383374"/>
<dbReference type="RefSeq" id="XP_013357206.1">
    <property type="nucleotide sequence ID" value="XM_013501752.1"/>
</dbReference>
<evidence type="ECO:0000313" key="2">
    <source>
        <dbReference type="Proteomes" id="UP000030744"/>
    </source>
</evidence>
<keyword evidence="2" id="KW-1185">Reference proteome</keyword>
<reference evidence="1" key="2">
    <citation type="submission" date="2013-10" db="EMBL/GenBank/DDBJ databases">
        <authorList>
            <person name="Aslett M."/>
        </authorList>
    </citation>
    <scope>NUCLEOTIDE SEQUENCE [LARGE SCALE GENOMIC DNA]</scope>
    <source>
        <strain evidence="1">Houghton</strain>
    </source>
</reference>
<protein>
    <submittedName>
        <fullName evidence="1">Uncharacterized protein</fullName>
    </submittedName>
</protein>
<proteinExistence type="predicted"/>